<dbReference type="InterPro" id="IPR000182">
    <property type="entry name" value="GNAT_dom"/>
</dbReference>
<organism evidence="2 3">
    <name type="scientific">Anaeromyxobacter paludicola</name>
    <dbReference type="NCBI Taxonomy" id="2918171"/>
    <lineage>
        <taxon>Bacteria</taxon>
        <taxon>Pseudomonadati</taxon>
        <taxon>Myxococcota</taxon>
        <taxon>Myxococcia</taxon>
        <taxon>Myxococcales</taxon>
        <taxon>Cystobacterineae</taxon>
        <taxon>Anaeromyxobacteraceae</taxon>
        <taxon>Anaeromyxobacter</taxon>
    </lineage>
</organism>
<dbReference type="Gene3D" id="3.40.630.30">
    <property type="match status" value="1"/>
</dbReference>
<dbReference type="PANTHER" id="PTHR43792:SF1">
    <property type="entry name" value="N-ACETYLTRANSFERASE DOMAIN-CONTAINING PROTEIN"/>
    <property type="match status" value="1"/>
</dbReference>
<reference evidence="3" key="1">
    <citation type="journal article" date="2022" name="Int. J. Syst. Evol. Microbiol.">
        <title>Anaeromyxobacter oryzae sp. nov., Anaeromyxobacter diazotrophicus sp. nov. and Anaeromyxobacter paludicola sp. nov., isolated from paddy soils.</title>
        <authorList>
            <person name="Itoh H."/>
            <person name="Xu Z."/>
            <person name="Mise K."/>
            <person name="Masuda Y."/>
            <person name="Ushijima N."/>
            <person name="Hayakawa C."/>
            <person name="Shiratori Y."/>
            <person name="Senoo K."/>
        </authorList>
    </citation>
    <scope>NUCLEOTIDE SEQUENCE [LARGE SCALE GENOMIC DNA]</scope>
    <source>
        <strain evidence="3">Red630</strain>
    </source>
</reference>
<keyword evidence="3" id="KW-1185">Reference proteome</keyword>
<dbReference type="Pfam" id="PF13302">
    <property type="entry name" value="Acetyltransf_3"/>
    <property type="match status" value="1"/>
</dbReference>
<name>A0ABN6NB83_9BACT</name>
<protein>
    <recommendedName>
        <fullName evidence="1">N-acetyltransferase domain-containing protein</fullName>
    </recommendedName>
</protein>
<dbReference type="EMBL" id="AP025592">
    <property type="protein sequence ID" value="BDG10479.1"/>
    <property type="molecule type" value="Genomic_DNA"/>
</dbReference>
<dbReference type="PROSITE" id="PS51186">
    <property type="entry name" value="GNAT"/>
    <property type="match status" value="1"/>
</dbReference>
<evidence type="ECO:0000313" key="2">
    <source>
        <dbReference type="EMBL" id="BDG10479.1"/>
    </source>
</evidence>
<dbReference type="SUPFAM" id="SSF55729">
    <property type="entry name" value="Acyl-CoA N-acyltransferases (Nat)"/>
    <property type="match status" value="1"/>
</dbReference>
<dbReference type="RefSeq" id="WP_248342988.1">
    <property type="nucleotide sequence ID" value="NZ_AP025592.1"/>
</dbReference>
<dbReference type="InterPro" id="IPR051531">
    <property type="entry name" value="N-acetyltransferase"/>
</dbReference>
<evidence type="ECO:0000259" key="1">
    <source>
        <dbReference type="PROSITE" id="PS51186"/>
    </source>
</evidence>
<dbReference type="PANTHER" id="PTHR43792">
    <property type="entry name" value="GNAT FAMILY, PUTATIVE (AFU_ORTHOLOGUE AFUA_3G00765)-RELATED-RELATED"/>
    <property type="match status" value="1"/>
</dbReference>
<accession>A0ABN6NB83</accession>
<proteinExistence type="predicted"/>
<gene>
    <name evidence="2" type="ORF">AMPC_35920</name>
</gene>
<dbReference type="Proteomes" id="UP001162734">
    <property type="component" value="Chromosome"/>
</dbReference>
<feature type="domain" description="N-acetyltransferase" evidence="1">
    <location>
        <begin position="10"/>
        <end position="168"/>
    </location>
</feature>
<sequence length="169" mass="18368">MDPSLETPRLLLTPLTLGDVGTLRALMIDPDVRRWAAEGRVLSEARVRYLTLRSLATFQRHGTGAFGLRLRAGGAFVGYAGLLPAHAPEGGLELGAGIWPRYWRSGLASEACRAVLDDAFGRLGLARALACADAPNFRSLALIARLGFRQIRTAPGTFGAIRWFVRERP</sequence>
<evidence type="ECO:0000313" key="3">
    <source>
        <dbReference type="Proteomes" id="UP001162734"/>
    </source>
</evidence>
<dbReference type="InterPro" id="IPR016181">
    <property type="entry name" value="Acyl_CoA_acyltransferase"/>
</dbReference>